<comment type="similarity">
    <text evidence="1">Belongs to the TRAFAC class TrmE-Era-EngA-EngB-Septin-like GTPase superfamily. AIG1/Toc34/Toc159-like paraseptin GTPase family. IAN subfamily.</text>
</comment>
<dbReference type="CDD" id="cd01852">
    <property type="entry name" value="AIG1"/>
    <property type="match status" value="1"/>
</dbReference>
<dbReference type="Gene3D" id="3.40.50.300">
    <property type="entry name" value="P-loop containing nucleotide triphosphate hydrolases"/>
    <property type="match status" value="2"/>
</dbReference>
<dbReference type="Proteomes" id="UP000314980">
    <property type="component" value="Unassembled WGS sequence"/>
</dbReference>
<reference evidence="6" key="2">
    <citation type="submission" date="2025-08" db="UniProtKB">
        <authorList>
            <consortium name="Ensembl"/>
        </authorList>
    </citation>
    <scope>IDENTIFICATION</scope>
</reference>
<organism evidence="6 7">
    <name type="scientific">Lates calcarifer</name>
    <name type="common">Barramundi</name>
    <name type="synonym">Holocentrus calcarifer</name>
    <dbReference type="NCBI Taxonomy" id="8187"/>
    <lineage>
        <taxon>Eukaryota</taxon>
        <taxon>Metazoa</taxon>
        <taxon>Chordata</taxon>
        <taxon>Craniata</taxon>
        <taxon>Vertebrata</taxon>
        <taxon>Euteleostomi</taxon>
        <taxon>Actinopterygii</taxon>
        <taxon>Neopterygii</taxon>
        <taxon>Teleostei</taxon>
        <taxon>Neoteleostei</taxon>
        <taxon>Acanthomorphata</taxon>
        <taxon>Carangaria</taxon>
        <taxon>Carangaria incertae sedis</taxon>
        <taxon>Centropomidae</taxon>
        <taxon>Lates</taxon>
    </lineage>
</organism>
<feature type="compositionally biased region" description="Basic and acidic residues" evidence="4">
    <location>
        <begin position="413"/>
        <end position="439"/>
    </location>
</feature>
<protein>
    <recommendedName>
        <fullName evidence="5">AIG1-type G domain-containing protein</fullName>
    </recommendedName>
</protein>
<dbReference type="PROSITE" id="PS51720">
    <property type="entry name" value="G_AIG1"/>
    <property type="match status" value="1"/>
</dbReference>
<feature type="region of interest" description="Disordered" evidence="4">
    <location>
        <begin position="1"/>
        <end position="30"/>
    </location>
</feature>
<sequence>MRAVGSRGLPKKIVAKPRLPPRSASFRPPGNTYQNRAWLVQNRREYLRMVLVGKTGSGKSATGNTILGQQCFHSKVCQKSVTRLCQKVEGEIDGRPVVVVDTPGLFDTTLSNDQVKQELVKCVSMLAPGPHVFLLVLQIGRFTREEKETVELIKTFFGKKSEDFLMVIFTRGDDLKNQTIESYIEEDSEDFMEKIVSDNRGGHLNYTEGADPVEARECAKPKPSLNIVMVLVGKTGSGKSATGNTILGRECFHSKVSIKSVTRLCKKKEGEIDGRPVVVVDTPGLFDTTLSNDQVKQELVKCVSMLAPGPHVFLLVLQIGRFTQQEKETVDLIKRFFGKKSADFSWLYSPRGDDLKNQTDFVKKLINECGGRYQVFNNNDQKNRSQVSQLLTKVESMVRKKWQQLLHLRDRQEQDLKRQHKEKLREKEKKLNKKEQRESKHLKKGGTNLQRADEEEKGG</sequence>
<dbReference type="GO" id="GO:0005525">
    <property type="term" value="F:GTP binding"/>
    <property type="evidence" value="ECO:0007669"/>
    <property type="project" value="UniProtKB-KW"/>
</dbReference>
<name>A0A4W6G392_LATCA</name>
<evidence type="ECO:0000313" key="6">
    <source>
        <dbReference type="Ensembl" id="ENSLCAP00010058228.1"/>
    </source>
</evidence>
<dbReference type="Ensembl" id="ENSLCAT00010059823.1">
    <property type="protein sequence ID" value="ENSLCAP00010058228.1"/>
    <property type="gene ID" value="ENSLCAG00010027146.1"/>
</dbReference>
<dbReference type="Pfam" id="PF04548">
    <property type="entry name" value="AIG1"/>
    <property type="match status" value="2"/>
</dbReference>
<feature type="region of interest" description="Disordered" evidence="4">
    <location>
        <begin position="413"/>
        <end position="459"/>
    </location>
</feature>
<proteinExistence type="inferred from homology"/>
<feature type="domain" description="AIG1-type G" evidence="5">
    <location>
        <begin position="44"/>
        <end position="250"/>
    </location>
</feature>
<evidence type="ECO:0000259" key="5">
    <source>
        <dbReference type="PROSITE" id="PS51720"/>
    </source>
</evidence>
<dbReference type="FunFam" id="3.40.50.300:FF:000366">
    <property type="entry name" value="GTPase, IMAP family member 2"/>
    <property type="match status" value="2"/>
</dbReference>
<evidence type="ECO:0000256" key="2">
    <source>
        <dbReference type="ARBA" id="ARBA00022741"/>
    </source>
</evidence>
<evidence type="ECO:0000256" key="4">
    <source>
        <dbReference type="SAM" id="MobiDB-lite"/>
    </source>
</evidence>
<dbReference type="AlphaFoldDB" id="A0A4W6G392"/>
<dbReference type="InterPro" id="IPR045058">
    <property type="entry name" value="GIMA/IAN/Toc"/>
</dbReference>
<keyword evidence="2" id="KW-0547">Nucleotide-binding</keyword>
<accession>A0A4W6G392</accession>
<dbReference type="InterPro" id="IPR027417">
    <property type="entry name" value="P-loop_NTPase"/>
</dbReference>
<dbReference type="SUPFAM" id="SSF52540">
    <property type="entry name" value="P-loop containing nucleoside triphosphate hydrolases"/>
    <property type="match status" value="2"/>
</dbReference>
<reference evidence="6" key="3">
    <citation type="submission" date="2025-09" db="UniProtKB">
        <authorList>
            <consortium name="Ensembl"/>
        </authorList>
    </citation>
    <scope>IDENTIFICATION</scope>
</reference>
<dbReference type="PANTHER" id="PTHR10903:SF170">
    <property type="entry name" value="GTPASE IMAP FAMILY MEMBER 7"/>
    <property type="match status" value="1"/>
</dbReference>
<reference evidence="7" key="1">
    <citation type="submission" date="2015-09" db="EMBL/GenBank/DDBJ databases">
        <authorList>
            <person name="Sai Rama Sridatta P."/>
        </authorList>
    </citation>
    <scope>NUCLEOTIDE SEQUENCE [LARGE SCALE GENOMIC DNA]</scope>
</reference>
<evidence type="ECO:0000256" key="1">
    <source>
        <dbReference type="ARBA" id="ARBA00008535"/>
    </source>
</evidence>
<evidence type="ECO:0000313" key="7">
    <source>
        <dbReference type="Proteomes" id="UP000314980"/>
    </source>
</evidence>
<dbReference type="InterPro" id="IPR006703">
    <property type="entry name" value="G_AIG1"/>
</dbReference>
<evidence type="ECO:0000256" key="3">
    <source>
        <dbReference type="ARBA" id="ARBA00023134"/>
    </source>
</evidence>
<keyword evidence="3" id="KW-0342">GTP-binding</keyword>
<dbReference type="GeneTree" id="ENSGT00940000164100"/>
<keyword evidence="7" id="KW-1185">Reference proteome</keyword>
<dbReference type="PANTHER" id="PTHR10903">
    <property type="entry name" value="GTPASE, IMAP FAMILY MEMBER-RELATED"/>
    <property type="match status" value="1"/>
</dbReference>